<sequence>MWFYVDVQEDQLLAGMRPGDVGFGQESAERFGTIVTIVNGKPTKAEYPTDTPPTYAAFYQTLADALAGKGKPAASAEEARDVIRIIELARESSKVGKVLDF</sequence>
<evidence type="ECO:0000313" key="5">
    <source>
        <dbReference type="Proteomes" id="UP000188318"/>
    </source>
</evidence>
<name>A0A1R3RBG8_ASPC5</name>
<dbReference type="STRING" id="602072.A0A1R3RBG8"/>
<evidence type="ECO:0000313" key="4">
    <source>
        <dbReference type="EMBL" id="OOF91803.1"/>
    </source>
</evidence>
<dbReference type="Proteomes" id="UP000188318">
    <property type="component" value="Unassembled WGS sequence"/>
</dbReference>
<dbReference type="GO" id="GO:0016491">
    <property type="term" value="F:oxidoreductase activity"/>
    <property type="evidence" value="ECO:0007669"/>
    <property type="project" value="UniProtKB-KW"/>
</dbReference>
<dbReference type="AlphaFoldDB" id="A0A1R3RBG8"/>
<keyword evidence="5" id="KW-1185">Reference proteome</keyword>
<dbReference type="OMA" id="MWFYVDV"/>
<dbReference type="InterPro" id="IPR051317">
    <property type="entry name" value="Gfo/Idh/MocA_oxidoreduct"/>
</dbReference>
<evidence type="ECO:0000259" key="3">
    <source>
        <dbReference type="Pfam" id="PF02894"/>
    </source>
</evidence>
<protein>
    <recommendedName>
        <fullName evidence="3">Gfo/Idh/MocA-like oxidoreductase C-terminal domain-containing protein</fullName>
    </recommendedName>
</protein>
<dbReference type="PANTHER" id="PTHR43708:SF5">
    <property type="entry name" value="CONSERVED EXPRESSED OXIDOREDUCTASE (EUROFUNG)-RELATED"/>
    <property type="match status" value="1"/>
</dbReference>
<dbReference type="Gene3D" id="3.30.360.10">
    <property type="entry name" value="Dihydrodipicolinate Reductase, domain 2"/>
    <property type="match status" value="1"/>
</dbReference>
<dbReference type="VEuPathDB" id="FungiDB:ASPCADRAFT_133893"/>
<dbReference type="OrthoDB" id="6417021at2759"/>
<dbReference type="InterPro" id="IPR004104">
    <property type="entry name" value="Gfo/Idh/MocA-like_OxRdtase_C"/>
</dbReference>
<reference evidence="5" key="1">
    <citation type="journal article" date="2017" name="Genome Biol.">
        <title>Comparative genomics reveals high biological diversity and specific adaptations in the industrially and medically important fungal genus Aspergillus.</title>
        <authorList>
            <person name="de Vries R.P."/>
            <person name="Riley R."/>
            <person name="Wiebenga A."/>
            <person name="Aguilar-Osorio G."/>
            <person name="Amillis S."/>
            <person name="Uchima C.A."/>
            <person name="Anderluh G."/>
            <person name="Asadollahi M."/>
            <person name="Askin M."/>
            <person name="Barry K."/>
            <person name="Battaglia E."/>
            <person name="Bayram O."/>
            <person name="Benocci T."/>
            <person name="Braus-Stromeyer S.A."/>
            <person name="Caldana C."/>
            <person name="Canovas D."/>
            <person name="Cerqueira G.C."/>
            <person name="Chen F."/>
            <person name="Chen W."/>
            <person name="Choi C."/>
            <person name="Clum A."/>
            <person name="Dos Santos R.A."/>
            <person name="Damasio A.R."/>
            <person name="Diallinas G."/>
            <person name="Emri T."/>
            <person name="Fekete E."/>
            <person name="Flipphi M."/>
            <person name="Freyberg S."/>
            <person name="Gallo A."/>
            <person name="Gournas C."/>
            <person name="Habgood R."/>
            <person name="Hainaut M."/>
            <person name="Harispe M.L."/>
            <person name="Henrissat B."/>
            <person name="Hilden K.S."/>
            <person name="Hope R."/>
            <person name="Hossain A."/>
            <person name="Karabika E."/>
            <person name="Karaffa L."/>
            <person name="Karanyi Z."/>
            <person name="Krasevec N."/>
            <person name="Kuo A."/>
            <person name="Kusch H."/>
            <person name="LaButti K."/>
            <person name="Lagendijk E.L."/>
            <person name="Lapidus A."/>
            <person name="Levasseur A."/>
            <person name="Lindquist E."/>
            <person name="Lipzen A."/>
            <person name="Logrieco A.F."/>
            <person name="MacCabe A."/>
            <person name="Maekelae M.R."/>
            <person name="Malavazi I."/>
            <person name="Melin P."/>
            <person name="Meyer V."/>
            <person name="Mielnichuk N."/>
            <person name="Miskei M."/>
            <person name="Molnar A.P."/>
            <person name="Mule G."/>
            <person name="Ngan C.Y."/>
            <person name="Orejas M."/>
            <person name="Orosz E."/>
            <person name="Ouedraogo J.P."/>
            <person name="Overkamp K.M."/>
            <person name="Park H.-S."/>
            <person name="Perrone G."/>
            <person name="Piumi F."/>
            <person name="Punt P.J."/>
            <person name="Ram A.F."/>
            <person name="Ramon A."/>
            <person name="Rauscher S."/>
            <person name="Record E."/>
            <person name="Riano-Pachon D.M."/>
            <person name="Robert V."/>
            <person name="Roehrig J."/>
            <person name="Ruller R."/>
            <person name="Salamov A."/>
            <person name="Salih N.S."/>
            <person name="Samson R.A."/>
            <person name="Sandor E."/>
            <person name="Sanguinetti M."/>
            <person name="Schuetze T."/>
            <person name="Sepcic K."/>
            <person name="Shelest E."/>
            <person name="Sherlock G."/>
            <person name="Sophianopoulou V."/>
            <person name="Squina F.M."/>
            <person name="Sun H."/>
            <person name="Susca A."/>
            <person name="Todd R.B."/>
            <person name="Tsang A."/>
            <person name="Unkles S.E."/>
            <person name="van de Wiele N."/>
            <person name="van Rossen-Uffink D."/>
            <person name="Oliveira J.V."/>
            <person name="Vesth T.C."/>
            <person name="Visser J."/>
            <person name="Yu J.-H."/>
            <person name="Zhou M."/>
            <person name="Andersen M.R."/>
            <person name="Archer D.B."/>
            <person name="Baker S.E."/>
            <person name="Benoit I."/>
            <person name="Brakhage A.A."/>
            <person name="Braus G.H."/>
            <person name="Fischer R."/>
            <person name="Frisvad J.C."/>
            <person name="Goldman G.H."/>
            <person name="Houbraken J."/>
            <person name="Oakley B."/>
            <person name="Pocsi I."/>
            <person name="Scazzocchio C."/>
            <person name="Seiboth B."/>
            <person name="vanKuyk P.A."/>
            <person name="Wortman J."/>
            <person name="Dyer P.S."/>
            <person name="Grigoriev I.V."/>
        </authorList>
    </citation>
    <scope>NUCLEOTIDE SEQUENCE [LARGE SCALE GENOMIC DNA]</scope>
    <source>
        <strain evidence="5">ITEM 5010</strain>
    </source>
</reference>
<accession>A0A1R3RBG8</accession>
<dbReference type="Pfam" id="PF02894">
    <property type="entry name" value="GFO_IDH_MocA_C"/>
    <property type="match status" value="1"/>
</dbReference>
<evidence type="ECO:0000256" key="1">
    <source>
        <dbReference type="ARBA" id="ARBA00010928"/>
    </source>
</evidence>
<dbReference type="EMBL" id="KV907509">
    <property type="protein sequence ID" value="OOF91803.1"/>
    <property type="molecule type" value="Genomic_DNA"/>
</dbReference>
<keyword evidence="2" id="KW-0560">Oxidoreductase</keyword>
<dbReference type="PANTHER" id="PTHR43708">
    <property type="entry name" value="CONSERVED EXPRESSED OXIDOREDUCTASE (EUROFUNG)"/>
    <property type="match status" value="1"/>
</dbReference>
<evidence type="ECO:0000256" key="2">
    <source>
        <dbReference type="ARBA" id="ARBA00023002"/>
    </source>
</evidence>
<gene>
    <name evidence="4" type="ORF">ASPCADRAFT_133893</name>
</gene>
<proteinExistence type="inferred from homology"/>
<comment type="similarity">
    <text evidence="1">Belongs to the Gfo/Idh/MocA family.</text>
</comment>
<dbReference type="Gene3D" id="3.40.50.720">
    <property type="entry name" value="NAD(P)-binding Rossmann-like Domain"/>
    <property type="match status" value="1"/>
</dbReference>
<organism evidence="4 5">
    <name type="scientific">Aspergillus carbonarius (strain ITEM 5010)</name>
    <dbReference type="NCBI Taxonomy" id="602072"/>
    <lineage>
        <taxon>Eukaryota</taxon>
        <taxon>Fungi</taxon>
        <taxon>Dikarya</taxon>
        <taxon>Ascomycota</taxon>
        <taxon>Pezizomycotina</taxon>
        <taxon>Eurotiomycetes</taxon>
        <taxon>Eurotiomycetidae</taxon>
        <taxon>Eurotiales</taxon>
        <taxon>Aspergillaceae</taxon>
        <taxon>Aspergillus</taxon>
        <taxon>Aspergillus subgen. Circumdati</taxon>
    </lineage>
</organism>
<feature type="domain" description="Gfo/Idh/MocA-like oxidoreductase C-terminal" evidence="3">
    <location>
        <begin position="6"/>
        <end position="98"/>
    </location>
</feature>